<evidence type="ECO:0000256" key="6">
    <source>
        <dbReference type="ARBA" id="ARBA00047942"/>
    </source>
</evidence>
<dbReference type="InterPro" id="IPR052916">
    <property type="entry name" value="Type-I_RE_MTase_Subunit"/>
</dbReference>
<dbReference type="InterPro" id="IPR022749">
    <property type="entry name" value="D12N6_MeTrfase_N"/>
</dbReference>
<dbReference type="EC" id="2.1.1.72" evidence="1"/>
<evidence type="ECO:0000256" key="5">
    <source>
        <dbReference type="ARBA" id="ARBA00022747"/>
    </source>
</evidence>
<dbReference type="GO" id="GO:0003677">
    <property type="term" value="F:DNA binding"/>
    <property type="evidence" value="ECO:0007669"/>
    <property type="project" value="InterPro"/>
</dbReference>
<dbReference type="PRINTS" id="PR00507">
    <property type="entry name" value="N12N6MTFRASE"/>
</dbReference>
<keyword evidence="3 9" id="KW-0808">Transferase</keyword>
<evidence type="ECO:0000256" key="3">
    <source>
        <dbReference type="ARBA" id="ARBA00022679"/>
    </source>
</evidence>
<evidence type="ECO:0000256" key="1">
    <source>
        <dbReference type="ARBA" id="ARBA00011900"/>
    </source>
</evidence>
<gene>
    <name evidence="9" type="ORF">MNB_SV-14-1608</name>
</gene>
<protein>
    <recommendedName>
        <fullName evidence="1">site-specific DNA-methyltransferase (adenine-specific)</fullName>
        <ecNumber evidence="1">2.1.1.72</ecNumber>
    </recommendedName>
</protein>
<keyword evidence="4" id="KW-0949">S-adenosyl-L-methionine</keyword>
<name>A0A1W1BZS7_9ZZZZ</name>
<keyword evidence="2 9" id="KW-0489">Methyltransferase</keyword>
<proteinExistence type="predicted"/>
<organism evidence="9">
    <name type="scientific">hydrothermal vent metagenome</name>
    <dbReference type="NCBI Taxonomy" id="652676"/>
    <lineage>
        <taxon>unclassified sequences</taxon>
        <taxon>metagenomes</taxon>
        <taxon>ecological metagenomes</taxon>
    </lineage>
</organism>
<dbReference type="InterPro" id="IPR003356">
    <property type="entry name" value="DNA_methylase_A-5"/>
</dbReference>
<dbReference type="PANTHER" id="PTHR42998">
    <property type="entry name" value="TYPE I RESTRICTION ENZYME HINDVIIP M PROTEIN-RELATED"/>
    <property type="match status" value="1"/>
</dbReference>
<dbReference type="GO" id="GO:0009307">
    <property type="term" value="P:DNA restriction-modification system"/>
    <property type="evidence" value="ECO:0007669"/>
    <property type="project" value="UniProtKB-KW"/>
</dbReference>
<dbReference type="PANTHER" id="PTHR42998:SF1">
    <property type="entry name" value="TYPE I RESTRICTION ENZYME HINDI METHYLASE SUBUNIT"/>
    <property type="match status" value="1"/>
</dbReference>
<dbReference type="GO" id="GO:0032259">
    <property type="term" value="P:methylation"/>
    <property type="evidence" value="ECO:0007669"/>
    <property type="project" value="UniProtKB-KW"/>
</dbReference>
<accession>A0A1W1BZS7</accession>
<dbReference type="GO" id="GO:0009007">
    <property type="term" value="F:site-specific DNA-methyltransferase (adenine-specific) activity"/>
    <property type="evidence" value="ECO:0007669"/>
    <property type="project" value="UniProtKB-EC"/>
</dbReference>
<evidence type="ECO:0000259" key="7">
    <source>
        <dbReference type="Pfam" id="PF02384"/>
    </source>
</evidence>
<comment type="catalytic activity">
    <reaction evidence="6">
        <text>a 2'-deoxyadenosine in DNA + S-adenosyl-L-methionine = an N(6)-methyl-2'-deoxyadenosine in DNA + S-adenosyl-L-homocysteine + H(+)</text>
        <dbReference type="Rhea" id="RHEA:15197"/>
        <dbReference type="Rhea" id="RHEA-COMP:12418"/>
        <dbReference type="Rhea" id="RHEA-COMP:12419"/>
        <dbReference type="ChEBI" id="CHEBI:15378"/>
        <dbReference type="ChEBI" id="CHEBI:57856"/>
        <dbReference type="ChEBI" id="CHEBI:59789"/>
        <dbReference type="ChEBI" id="CHEBI:90615"/>
        <dbReference type="ChEBI" id="CHEBI:90616"/>
        <dbReference type="EC" id="2.1.1.72"/>
    </reaction>
</comment>
<sequence length="531" mass="59980">MTEQQFLQELEKKLWTSANKLLPSLDAAVYKHVVLGMVFVKYVSDSFETRRQELRKAFRDPNNDYYLGEDSEDFIAEELENRDYYTEKNVFWVPMGARWQYLQDNIRLSMGADLPLGGEFKGAGKLLDDTMELIEKENPKLKRILNKNYAQLQIEQNKLADLLDLIATIPFSHETLKAKDILGHVYEYFLGQFASAEGKKGGQFYTPKSIVNLIVEMVKPFRGRVYDPAMGSGGFFISSEKFIEEHSGRIGDISVYGQESNPTTWRLAAMNMAIRGIDFNFGKEPADTFTKDQHPDLKADFVLANPPFNQDEWWDGSLEGDARWKYGTPPKGNGNYAWVQHMLHHTSPNGVVGLVLANGSLSSTTSGEGDIREALVKADLVEAIVALPSQLFANTQIPACIWILNRNKAQKGRTLFIDAREVGYMLDRKQKAFSSDDSKAIAKKFHAFRTATNYEDVAGAYYSATTEEIAKHDYVLTSGRYVGVVEEEDDGVPFSEKMEALSSTLAEQFEESARLEREIRKNLMGLGYDSI</sequence>
<dbReference type="InterPro" id="IPR038333">
    <property type="entry name" value="T1MK-like_N_sf"/>
</dbReference>
<evidence type="ECO:0000256" key="2">
    <source>
        <dbReference type="ARBA" id="ARBA00022603"/>
    </source>
</evidence>
<dbReference type="GO" id="GO:0008170">
    <property type="term" value="F:N-methyltransferase activity"/>
    <property type="evidence" value="ECO:0007669"/>
    <property type="project" value="InterPro"/>
</dbReference>
<dbReference type="Gene3D" id="1.20.1260.30">
    <property type="match status" value="1"/>
</dbReference>
<dbReference type="InterPro" id="IPR029063">
    <property type="entry name" value="SAM-dependent_MTases_sf"/>
</dbReference>
<keyword evidence="5" id="KW-0680">Restriction system</keyword>
<feature type="domain" description="N6 adenine-specific DNA methyltransferase N-terminal" evidence="8">
    <location>
        <begin position="10"/>
        <end position="165"/>
    </location>
</feature>
<feature type="domain" description="DNA methylase adenine-specific" evidence="7">
    <location>
        <begin position="178"/>
        <end position="490"/>
    </location>
</feature>
<dbReference type="Pfam" id="PF12161">
    <property type="entry name" value="HsdM_N"/>
    <property type="match status" value="1"/>
</dbReference>
<evidence type="ECO:0000313" key="9">
    <source>
        <dbReference type="EMBL" id="SFV59006.1"/>
    </source>
</evidence>
<dbReference type="InterPro" id="IPR002052">
    <property type="entry name" value="DNA_methylase_N6_adenine_CS"/>
</dbReference>
<evidence type="ECO:0000259" key="8">
    <source>
        <dbReference type="Pfam" id="PF12161"/>
    </source>
</evidence>
<dbReference type="PROSITE" id="PS00092">
    <property type="entry name" value="N6_MTASE"/>
    <property type="match status" value="1"/>
</dbReference>
<dbReference type="SUPFAM" id="SSF53335">
    <property type="entry name" value="S-adenosyl-L-methionine-dependent methyltransferases"/>
    <property type="match status" value="1"/>
</dbReference>
<reference evidence="9" key="1">
    <citation type="submission" date="2016-10" db="EMBL/GenBank/DDBJ databases">
        <authorList>
            <person name="de Groot N.N."/>
        </authorList>
    </citation>
    <scope>NUCLEOTIDE SEQUENCE</scope>
</reference>
<dbReference type="AlphaFoldDB" id="A0A1W1BZS7"/>
<dbReference type="Pfam" id="PF02384">
    <property type="entry name" value="N6_Mtase"/>
    <property type="match status" value="1"/>
</dbReference>
<dbReference type="Gene3D" id="3.40.50.150">
    <property type="entry name" value="Vaccinia Virus protein VP39"/>
    <property type="match status" value="1"/>
</dbReference>
<evidence type="ECO:0000256" key="4">
    <source>
        <dbReference type="ARBA" id="ARBA00022691"/>
    </source>
</evidence>
<dbReference type="EMBL" id="FPHN01000098">
    <property type="protein sequence ID" value="SFV59006.1"/>
    <property type="molecule type" value="Genomic_DNA"/>
</dbReference>